<evidence type="ECO:0000256" key="1">
    <source>
        <dbReference type="SAM" id="SignalP"/>
    </source>
</evidence>
<accession>A0A9W9DEE6</accession>
<evidence type="ECO:0000313" key="2">
    <source>
        <dbReference type="EMBL" id="KAJ4465059.1"/>
    </source>
</evidence>
<dbReference type="Proteomes" id="UP001150266">
    <property type="component" value="Unassembled WGS sequence"/>
</dbReference>
<dbReference type="AlphaFoldDB" id="A0A9W9DEE6"/>
<keyword evidence="1" id="KW-0732">Signal</keyword>
<feature type="signal peptide" evidence="1">
    <location>
        <begin position="1"/>
        <end position="26"/>
    </location>
</feature>
<dbReference type="EMBL" id="JAOTPV010000094">
    <property type="protein sequence ID" value="KAJ4465059.1"/>
    <property type="molecule type" value="Genomic_DNA"/>
</dbReference>
<gene>
    <name evidence="2" type="ORF">J3R30DRAFT_3624043</name>
</gene>
<proteinExistence type="predicted"/>
<comment type="caution">
    <text evidence="2">The sequence shown here is derived from an EMBL/GenBank/DDBJ whole genome shotgun (WGS) entry which is preliminary data.</text>
</comment>
<name>A0A9W9DEE6_9AGAR</name>
<reference evidence="2" key="1">
    <citation type="submission" date="2022-08" db="EMBL/GenBank/DDBJ databases">
        <title>A Global Phylogenomic Analysis of the Shiitake Genus Lentinula.</title>
        <authorList>
            <consortium name="DOE Joint Genome Institute"/>
            <person name="Sierra-Patev S."/>
            <person name="Min B."/>
            <person name="Naranjo-Ortiz M."/>
            <person name="Looney B."/>
            <person name="Konkel Z."/>
            <person name="Slot J.C."/>
            <person name="Sakamoto Y."/>
            <person name="Steenwyk J.L."/>
            <person name="Rokas A."/>
            <person name="Carro J."/>
            <person name="Camarero S."/>
            <person name="Ferreira P."/>
            <person name="Molpeceres G."/>
            <person name="Ruiz-Duenas F.J."/>
            <person name="Serrano A."/>
            <person name="Henrissat B."/>
            <person name="Drula E."/>
            <person name="Hughes K.W."/>
            <person name="Mata J.L."/>
            <person name="Ishikawa N.K."/>
            <person name="Vargas-Isla R."/>
            <person name="Ushijima S."/>
            <person name="Smith C.A."/>
            <person name="Ahrendt S."/>
            <person name="Andreopoulos W."/>
            <person name="He G."/>
            <person name="Labutti K."/>
            <person name="Lipzen A."/>
            <person name="Ng V."/>
            <person name="Riley R."/>
            <person name="Sandor L."/>
            <person name="Barry K."/>
            <person name="Martinez A.T."/>
            <person name="Xiao Y."/>
            <person name="Gibbons J.G."/>
            <person name="Terashima K."/>
            <person name="Grigoriev I.V."/>
            <person name="Hibbett D.S."/>
        </authorList>
    </citation>
    <scope>NUCLEOTIDE SEQUENCE</scope>
    <source>
        <strain evidence="2">JLM2183</strain>
    </source>
</reference>
<evidence type="ECO:0000313" key="3">
    <source>
        <dbReference type="Proteomes" id="UP001150266"/>
    </source>
</evidence>
<sequence>MVRILHSKSYLFAVSVIFMTLLGVLSSPMNYELIAENGSQIDKCKGCTFLSLPLRSNIRTDHQIASITATWFNSGQ</sequence>
<keyword evidence="3" id="KW-1185">Reference proteome</keyword>
<protein>
    <submittedName>
        <fullName evidence="2">Uncharacterized protein</fullName>
    </submittedName>
</protein>
<feature type="chain" id="PRO_5040908310" evidence="1">
    <location>
        <begin position="27"/>
        <end position="76"/>
    </location>
</feature>
<organism evidence="2 3">
    <name type="scientific">Lentinula aciculospora</name>
    <dbReference type="NCBI Taxonomy" id="153920"/>
    <lineage>
        <taxon>Eukaryota</taxon>
        <taxon>Fungi</taxon>
        <taxon>Dikarya</taxon>
        <taxon>Basidiomycota</taxon>
        <taxon>Agaricomycotina</taxon>
        <taxon>Agaricomycetes</taxon>
        <taxon>Agaricomycetidae</taxon>
        <taxon>Agaricales</taxon>
        <taxon>Marasmiineae</taxon>
        <taxon>Omphalotaceae</taxon>
        <taxon>Lentinula</taxon>
    </lineage>
</organism>